<keyword evidence="7" id="KW-0119">Carbohydrate metabolism</keyword>
<accession>A0A6A3N7Q1</accession>
<organism evidence="12 13">
    <name type="scientific">Phytophthora rubi</name>
    <dbReference type="NCBI Taxonomy" id="129364"/>
    <lineage>
        <taxon>Eukaryota</taxon>
        <taxon>Sar</taxon>
        <taxon>Stramenopiles</taxon>
        <taxon>Oomycota</taxon>
        <taxon>Peronosporomycetes</taxon>
        <taxon>Peronosporales</taxon>
        <taxon>Peronosporaceae</taxon>
        <taxon>Phytophthora</taxon>
    </lineage>
</organism>
<dbReference type="PANTHER" id="PTHR33753">
    <property type="entry name" value="1,4-BETA-D-GLUCAN CELLOBIOHYDROLASE B"/>
    <property type="match status" value="1"/>
</dbReference>
<keyword evidence="4 11" id="KW-0732">Signal</keyword>
<evidence type="ECO:0000256" key="7">
    <source>
        <dbReference type="ARBA" id="ARBA00023277"/>
    </source>
</evidence>
<dbReference type="PRINTS" id="PR00734">
    <property type="entry name" value="GLHYDRLASE7"/>
</dbReference>
<evidence type="ECO:0000256" key="1">
    <source>
        <dbReference type="ARBA" id="ARBA00001641"/>
    </source>
</evidence>
<dbReference type="GO" id="GO:0016162">
    <property type="term" value="F:cellulose 1,4-beta-cellobiosidase activity"/>
    <property type="evidence" value="ECO:0007669"/>
    <property type="project" value="UniProtKB-EC"/>
</dbReference>
<dbReference type="Gene3D" id="2.70.100.10">
    <property type="entry name" value="Glycoside hydrolase, family 7, domain"/>
    <property type="match status" value="1"/>
</dbReference>
<dbReference type="SUPFAM" id="SSF49899">
    <property type="entry name" value="Concanavalin A-like lectins/glucanases"/>
    <property type="match status" value="1"/>
</dbReference>
<evidence type="ECO:0000256" key="5">
    <source>
        <dbReference type="ARBA" id="ARBA00022801"/>
    </source>
</evidence>
<comment type="catalytic activity">
    <reaction evidence="1">
        <text>Hydrolysis of (1-&gt;4)-beta-D-glucosidic linkages in cellulose and cellotetraose, releasing cellobiose from the non-reducing ends of the chains.</text>
        <dbReference type="EC" id="3.2.1.91"/>
    </reaction>
</comment>
<comment type="similarity">
    <text evidence="2">Belongs to the glycosyl hydrolase 7 (cellulase C) family.</text>
</comment>
<keyword evidence="6" id="KW-0136">Cellulose degradation</keyword>
<dbReference type="AlphaFoldDB" id="A0A6A3N7Q1"/>
<evidence type="ECO:0000256" key="3">
    <source>
        <dbReference type="ARBA" id="ARBA00012561"/>
    </source>
</evidence>
<dbReference type="InterPro" id="IPR037019">
    <property type="entry name" value="Glyco_hydro_7_sf"/>
</dbReference>
<reference evidence="12 13" key="1">
    <citation type="submission" date="2018-09" db="EMBL/GenBank/DDBJ databases">
        <title>Genomic investigation of the strawberry pathogen Phytophthora fragariae indicates pathogenicity is determined by transcriptional variation in three key races.</title>
        <authorList>
            <person name="Adams T.M."/>
            <person name="Armitage A.D."/>
            <person name="Sobczyk M.K."/>
            <person name="Bates H.J."/>
            <person name="Dunwell J.M."/>
            <person name="Nellist C.F."/>
            <person name="Harrison R.J."/>
        </authorList>
    </citation>
    <scope>NUCLEOTIDE SEQUENCE [LARGE SCALE GENOMIC DNA]</scope>
    <source>
        <strain evidence="12 13">SCRP324</strain>
    </source>
</reference>
<evidence type="ECO:0000313" key="12">
    <source>
        <dbReference type="EMBL" id="KAE9037720.1"/>
    </source>
</evidence>
<proteinExistence type="inferred from homology"/>
<sequence>MQTPGAIRLVALATTASLSVMLAHSQLAGSNTAETHPTLTSQSCTSSGCTDEDTSIALDANWRWLYKKGTSTNCYTGNEWDETICSDPKTCASTCALDGADYTGTYGITAESNSLTLKLVTKGPYSTNIGSRVYMMESDDTYKAYKLLNQEFTFDVDVSNLDCGLNGALYFVDMDTDGGMSRFSGNKAGAKYGTGYCDAQCPQDLKFISGEANVLNWTASATDSNSGTGEYGSCCAEMDIWEANSIGNAYTSHPCSVTSSAGGSYRCESETECGAGDSRYDGVCDKDGCDFNPYRMGNKTFFGPGSDFTIDTTKSFTVVTRFITDDGTATGTLSEITRFYVQDDVSYEMPFATWSGIEDMNSLTESQCSAAKTEFGDEDDHKAKGGLEQLGLAMKRGMVLTMSLWTDSAAYCLWLESDYPVTSDASDPGVARGTCATTTGVPDDVISEQPDATVVFSNIRFGDIGTTVDGISSSDASTSTSTSTTTSTTTSPSSSTSSGSSTATSTTTAPSTSTSSTDASAPTSTSSSGASTSANASPSTVASSSEANEADNETDSSSKVDAEADSTAGESSDVDAASTVTPAPVTSTSSCKVRARRH</sequence>
<evidence type="ECO:0000256" key="11">
    <source>
        <dbReference type="SAM" id="SignalP"/>
    </source>
</evidence>
<dbReference type="InterPro" id="IPR001722">
    <property type="entry name" value="Glyco_hydro_7"/>
</dbReference>
<evidence type="ECO:0000313" key="13">
    <source>
        <dbReference type="Proteomes" id="UP000435112"/>
    </source>
</evidence>
<feature type="signal peptide" evidence="11">
    <location>
        <begin position="1"/>
        <end position="25"/>
    </location>
</feature>
<gene>
    <name evidence="12" type="ORF">PR002_g6411</name>
</gene>
<dbReference type="InterPro" id="IPR013320">
    <property type="entry name" value="ConA-like_dom_sf"/>
</dbReference>
<feature type="compositionally biased region" description="Low complexity" evidence="10">
    <location>
        <begin position="576"/>
        <end position="590"/>
    </location>
</feature>
<dbReference type="EMBL" id="QXFU01000289">
    <property type="protein sequence ID" value="KAE9037720.1"/>
    <property type="molecule type" value="Genomic_DNA"/>
</dbReference>
<feature type="compositionally biased region" description="Low complexity" evidence="10">
    <location>
        <begin position="472"/>
        <end position="545"/>
    </location>
</feature>
<feature type="region of interest" description="Disordered" evidence="10">
    <location>
        <begin position="467"/>
        <end position="598"/>
    </location>
</feature>
<evidence type="ECO:0000256" key="8">
    <source>
        <dbReference type="ARBA" id="ARBA00023295"/>
    </source>
</evidence>
<protein>
    <recommendedName>
        <fullName evidence="3">cellulose 1,4-beta-cellobiosidase (non-reducing end)</fullName>
        <ecNumber evidence="3">3.2.1.91</ecNumber>
    </recommendedName>
</protein>
<evidence type="ECO:0000256" key="2">
    <source>
        <dbReference type="ARBA" id="ARBA00006044"/>
    </source>
</evidence>
<keyword evidence="8" id="KW-0326">Glycosidase</keyword>
<dbReference type="Pfam" id="PF00840">
    <property type="entry name" value="Glyco_hydro_7"/>
    <property type="match status" value="1"/>
</dbReference>
<evidence type="ECO:0000256" key="10">
    <source>
        <dbReference type="SAM" id="MobiDB-lite"/>
    </source>
</evidence>
<name>A0A6A3N7Q1_9STRA</name>
<keyword evidence="9" id="KW-0624">Polysaccharide degradation</keyword>
<dbReference type="FunFam" id="2.70.100.10:FF:000001">
    <property type="entry name" value="Glucanase"/>
    <property type="match status" value="1"/>
</dbReference>
<evidence type="ECO:0000256" key="9">
    <source>
        <dbReference type="ARBA" id="ARBA00023326"/>
    </source>
</evidence>
<dbReference type="CDD" id="cd07999">
    <property type="entry name" value="GH7_CBH_EG"/>
    <property type="match status" value="1"/>
</dbReference>
<evidence type="ECO:0000256" key="6">
    <source>
        <dbReference type="ARBA" id="ARBA00023001"/>
    </source>
</evidence>
<evidence type="ECO:0000256" key="4">
    <source>
        <dbReference type="ARBA" id="ARBA00022729"/>
    </source>
</evidence>
<keyword evidence="5 12" id="KW-0378">Hydrolase</keyword>
<comment type="caution">
    <text evidence="12">The sequence shown here is derived from an EMBL/GenBank/DDBJ whole genome shotgun (WGS) entry which is preliminary data.</text>
</comment>
<dbReference type="EC" id="3.2.1.91" evidence="3"/>
<dbReference type="Proteomes" id="UP000435112">
    <property type="component" value="Unassembled WGS sequence"/>
</dbReference>
<feature type="chain" id="PRO_5025569992" description="cellulose 1,4-beta-cellobiosidase (non-reducing end)" evidence="11">
    <location>
        <begin position="26"/>
        <end position="598"/>
    </location>
</feature>
<dbReference type="GO" id="GO:0030245">
    <property type="term" value="P:cellulose catabolic process"/>
    <property type="evidence" value="ECO:0007669"/>
    <property type="project" value="UniProtKB-KW"/>
</dbReference>
<dbReference type="OrthoDB" id="412382at2759"/>
<dbReference type="PANTHER" id="PTHR33753:SF2">
    <property type="entry name" value="GLYCOSIDE HYDROLASE FAMILY 7 PROTEIN"/>
    <property type="match status" value="1"/>
</dbReference>